<sequence>MRTNVPGVRTLVLILALTLSTLRSFSQSISTGNGKVEIGLGIGPLIFLGDLGGNYGKGTRFVKDINFSTINLAKGIFVNVYPEEWIGFRVAINQGRLEGYDSVVHNKGGDEYFREKRNLQFQSPLLEAYAALEIYPTVFMERYDGLQGKLRPYGVIGFGAFKFNPKGKYYDPFGRATWVDLKPLRLEGQGMAEYPDRKEYKLMSWEIPIGGGVKYYVKENFYVGMEIMHRKSFTDYVDDVSTTYIDNALFANYLTPEQAAMANQLYFREGFKPGGSSNRVPPDGEQRGNPKQNDSFFSTILKLGWRLNDSNSPNGRAARQMRCPSFY</sequence>
<accession>A0A1M5ETT8</accession>
<protein>
    <recommendedName>
        <fullName evidence="4">Outer membrane protein beta-barrel domain-containing protein</fullName>
    </recommendedName>
</protein>
<dbReference type="InterPro" id="IPR011250">
    <property type="entry name" value="OMP/PagP_B-barrel"/>
</dbReference>
<organism evidence="2 3">
    <name type="scientific">Flavisolibacter ginsengisoli DSM 18119</name>
    <dbReference type="NCBI Taxonomy" id="1121884"/>
    <lineage>
        <taxon>Bacteria</taxon>
        <taxon>Pseudomonadati</taxon>
        <taxon>Bacteroidota</taxon>
        <taxon>Chitinophagia</taxon>
        <taxon>Chitinophagales</taxon>
        <taxon>Chitinophagaceae</taxon>
        <taxon>Flavisolibacter</taxon>
    </lineage>
</organism>
<evidence type="ECO:0008006" key="4">
    <source>
        <dbReference type="Google" id="ProtNLM"/>
    </source>
</evidence>
<dbReference type="STRING" id="1121884.SAMN02745131_03616"/>
<dbReference type="RefSeq" id="WP_072836742.1">
    <property type="nucleotide sequence ID" value="NZ_FQUU01000020.1"/>
</dbReference>
<dbReference type="AlphaFoldDB" id="A0A1M5ETT8"/>
<name>A0A1M5ETT8_9BACT</name>
<evidence type="ECO:0000313" key="2">
    <source>
        <dbReference type="EMBL" id="SHF82648.1"/>
    </source>
</evidence>
<proteinExistence type="predicted"/>
<dbReference type="Proteomes" id="UP000184048">
    <property type="component" value="Unassembled WGS sequence"/>
</dbReference>
<evidence type="ECO:0000313" key="3">
    <source>
        <dbReference type="Proteomes" id="UP000184048"/>
    </source>
</evidence>
<gene>
    <name evidence="2" type="ORF">SAMN02745131_03616</name>
</gene>
<reference evidence="2 3" key="1">
    <citation type="submission" date="2016-11" db="EMBL/GenBank/DDBJ databases">
        <authorList>
            <person name="Jaros S."/>
            <person name="Januszkiewicz K."/>
            <person name="Wedrychowicz H."/>
        </authorList>
    </citation>
    <scope>NUCLEOTIDE SEQUENCE [LARGE SCALE GENOMIC DNA]</scope>
    <source>
        <strain evidence="2 3">DSM 18119</strain>
    </source>
</reference>
<evidence type="ECO:0000256" key="1">
    <source>
        <dbReference type="SAM" id="MobiDB-lite"/>
    </source>
</evidence>
<feature type="region of interest" description="Disordered" evidence="1">
    <location>
        <begin position="273"/>
        <end position="293"/>
    </location>
</feature>
<dbReference type="SUPFAM" id="SSF56925">
    <property type="entry name" value="OMPA-like"/>
    <property type="match status" value="1"/>
</dbReference>
<dbReference type="OrthoDB" id="654178at2"/>
<keyword evidence="3" id="KW-1185">Reference proteome</keyword>
<dbReference type="EMBL" id="FQUU01000020">
    <property type="protein sequence ID" value="SHF82648.1"/>
    <property type="molecule type" value="Genomic_DNA"/>
</dbReference>